<keyword evidence="5" id="KW-0813">Transport</keyword>
<evidence type="ECO:0000256" key="13">
    <source>
        <dbReference type="ARBA" id="ARBA00023242"/>
    </source>
</evidence>
<keyword evidence="8" id="KW-0509">mRNA transport</keyword>
<keyword evidence="17" id="KW-0732">Signal</keyword>
<protein>
    <recommendedName>
        <fullName evidence="4">Protein SEC13 homolog</fullName>
    </recommendedName>
</protein>
<keyword evidence="6 14" id="KW-0853">WD repeat</keyword>
<dbReference type="SUPFAM" id="SSF50978">
    <property type="entry name" value="WD40 repeat-like"/>
    <property type="match status" value="1"/>
</dbReference>
<evidence type="ECO:0000313" key="20">
    <source>
        <dbReference type="WBParaSite" id="HDID_0001023701-mRNA-1"/>
    </source>
</evidence>
<evidence type="ECO:0000256" key="17">
    <source>
        <dbReference type="SAM" id="SignalP"/>
    </source>
</evidence>
<dbReference type="SMART" id="SM00320">
    <property type="entry name" value="WD40"/>
    <property type="match status" value="3"/>
</dbReference>
<dbReference type="InterPro" id="IPR001680">
    <property type="entry name" value="WD40_rpt"/>
</dbReference>
<dbReference type="GO" id="GO:0030127">
    <property type="term" value="C:COPII vesicle coat"/>
    <property type="evidence" value="ECO:0007669"/>
    <property type="project" value="TreeGrafter"/>
</dbReference>
<dbReference type="Proteomes" id="UP000274504">
    <property type="component" value="Unassembled WGS sequence"/>
</dbReference>
<dbReference type="WBParaSite" id="HDID_0001023701-mRNA-1">
    <property type="protein sequence ID" value="HDID_0001023701-mRNA-1"/>
    <property type="gene ID" value="HDID_0001023701"/>
</dbReference>
<evidence type="ECO:0000256" key="14">
    <source>
        <dbReference type="PROSITE-ProRule" id="PRU00221"/>
    </source>
</evidence>
<dbReference type="GO" id="GO:0032008">
    <property type="term" value="P:positive regulation of TOR signaling"/>
    <property type="evidence" value="ECO:0007669"/>
    <property type="project" value="TreeGrafter"/>
</dbReference>
<evidence type="ECO:0000256" key="4">
    <source>
        <dbReference type="ARBA" id="ARBA00019195"/>
    </source>
</evidence>
<evidence type="ECO:0000256" key="1">
    <source>
        <dbReference type="ARBA" id="ARBA00004371"/>
    </source>
</evidence>
<evidence type="ECO:0000256" key="7">
    <source>
        <dbReference type="ARBA" id="ARBA00022737"/>
    </source>
</evidence>
<keyword evidence="16" id="KW-1133">Transmembrane helix</keyword>
<keyword evidence="10" id="KW-0811">Translocation</keyword>
<dbReference type="STRING" id="6216.A0A158QG95"/>
<evidence type="ECO:0000256" key="2">
    <source>
        <dbReference type="ARBA" id="ARBA00004567"/>
    </source>
</evidence>
<gene>
    <name evidence="18" type="ORF">HDID_LOCUS10235</name>
</gene>
<evidence type="ECO:0000256" key="16">
    <source>
        <dbReference type="SAM" id="Phobius"/>
    </source>
</evidence>
<organism evidence="20">
    <name type="scientific">Hymenolepis diminuta</name>
    <name type="common">Rat tapeworm</name>
    <dbReference type="NCBI Taxonomy" id="6216"/>
    <lineage>
        <taxon>Eukaryota</taxon>
        <taxon>Metazoa</taxon>
        <taxon>Spiralia</taxon>
        <taxon>Lophotrochozoa</taxon>
        <taxon>Platyhelminthes</taxon>
        <taxon>Cestoda</taxon>
        <taxon>Eucestoda</taxon>
        <taxon>Cyclophyllidea</taxon>
        <taxon>Hymenolepididae</taxon>
        <taxon>Hymenolepis</taxon>
    </lineage>
</organism>
<dbReference type="GO" id="GO:0005198">
    <property type="term" value="F:structural molecule activity"/>
    <property type="evidence" value="ECO:0007669"/>
    <property type="project" value="InterPro"/>
</dbReference>
<feature type="chain" id="PRO_5043135392" description="Protein SEC13 homolog" evidence="17">
    <location>
        <begin position="22"/>
        <end position="436"/>
    </location>
</feature>
<feature type="repeat" description="WD" evidence="14">
    <location>
        <begin position="110"/>
        <end position="147"/>
    </location>
</feature>
<evidence type="ECO:0000256" key="9">
    <source>
        <dbReference type="ARBA" id="ARBA00022927"/>
    </source>
</evidence>
<feature type="transmembrane region" description="Helical" evidence="16">
    <location>
        <begin position="220"/>
        <end position="243"/>
    </location>
</feature>
<accession>A0A158QG95</accession>
<dbReference type="Pfam" id="PF00400">
    <property type="entry name" value="WD40"/>
    <property type="match status" value="1"/>
</dbReference>
<evidence type="ECO:0000256" key="3">
    <source>
        <dbReference type="ARBA" id="ARBA00010102"/>
    </source>
</evidence>
<keyword evidence="13" id="KW-0539">Nucleus</keyword>
<dbReference type="InterPro" id="IPR036322">
    <property type="entry name" value="WD40_repeat_dom_sf"/>
</dbReference>
<dbReference type="GO" id="GO:0031080">
    <property type="term" value="C:nuclear pore outer ring"/>
    <property type="evidence" value="ECO:0007669"/>
    <property type="project" value="TreeGrafter"/>
</dbReference>
<feature type="region of interest" description="Disordered" evidence="15">
    <location>
        <begin position="359"/>
        <end position="382"/>
    </location>
</feature>
<dbReference type="GO" id="GO:0032527">
    <property type="term" value="P:protein exit from endoplasmic reticulum"/>
    <property type="evidence" value="ECO:0007669"/>
    <property type="project" value="TreeGrafter"/>
</dbReference>
<keyword evidence="11" id="KW-0906">Nuclear pore complex</keyword>
<evidence type="ECO:0000256" key="10">
    <source>
        <dbReference type="ARBA" id="ARBA00023010"/>
    </source>
</evidence>
<keyword evidence="9" id="KW-0653">Protein transport</keyword>
<keyword evidence="12" id="KW-0458">Lysosome</keyword>
<dbReference type="AlphaFoldDB" id="A0A158QG95"/>
<evidence type="ECO:0000256" key="6">
    <source>
        <dbReference type="ARBA" id="ARBA00022574"/>
    </source>
</evidence>
<dbReference type="GO" id="GO:0005764">
    <property type="term" value="C:lysosome"/>
    <property type="evidence" value="ECO:0007669"/>
    <property type="project" value="UniProtKB-SubCell"/>
</dbReference>
<name>A0A158QG95_HYMDI</name>
<evidence type="ECO:0000256" key="15">
    <source>
        <dbReference type="SAM" id="MobiDB-lite"/>
    </source>
</evidence>
<dbReference type="PROSITE" id="PS50082">
    <property type="entry name" value="WD_REPEATS_2"/>
    <property type="match status" value="1"/>
</dbReference>
<dbReference type="EMBL" id="UYSG01011584">
    <property type="protein sequence ID" value="VDL62932.1"/>
    <property type="molecule type" value="Genomic_DNA"/>
</dbReference>
<evidence type="ECO:0000256" key="12">
    <source>
        <dbReference type="ARBA" id="ARBA00023228"/>
    </source>
</evidence>
<evidence type="ECO:0000256" key="8">
    <source>
        <dbReference type="ARBA" id="ARBA00022816"/>
    </source>
</evidence>
<comment type="subcellular location">
    <subcellularLocation>
        <location evidence="1">Lysosome</location>
    </subcellularLocation>
    <subcellularLocation>
        <location evidence="2">Nucleus</location>
        <location evidence="2">Nuclear pore complex</location>
    </subcellularLocation>
</comment>
<reference evidence="18 19" key="2">
    <citation type="submission" date="2018-11" db="EMBL/GenBank/DDBJ databases">
        <authorList>
            <consortium name="Pathogen Informatics"/>
        </authorList>
    </citation>
    <scope>NUCLEOTIDE SEQUENCE [LARGE SCALE GENOMIC DNA]</scope>
</reference>
<dbReference type="GO" id="GO:0006606">
    <property type="term" value="P:protein import into nucleus"/>
    <property type="evidence" value="ECO:0007669"/>
    <property type="project" value="TreeGrafter"/>
</dbReference>
<keyword evidence="16" id="KW-0812">Transmembrane</keyword>
<evidence type="ECO:0000313" key="18">
    <source>
        <dbReference type="EMBL" id="VDL62932.1"/>
    </source>
</evidence>
<proteinExistence type="inferred from homology"/>
<evidence type="ECO:0000256" key="5">
    <source>
        <dbReference type="ARBA" id="ARBA00022448"/>
    </source>
</evidence>
<dbReference type="GO" id="GO:0051028">
    <property type="term" value="P:mRNA transport"/>
    <property type="evidence" value="ECO:0007669"/>
    <property type="project" value="UniProtKB-KW"/>
</dbReference>
<evidence type="ECO:0000313" key="19">
    <source>
        <dbReference type="Proteomes" id="UP000274504"/>
    </source>
</evidence>
<sequence length="436" mass="47648">MNLVLILSGVNAISWAPAINADFILNPSLSETASGLVKRLVSGGCDSLIKIWRSMLTSSFILGLRPPQFLLETASFRGPKLGFVSRYLVGFIRIQEDASNGNWVKEAQPEGGHTDWVRDVAWCPSLSLARQQIASCGQDGRVIVWQILRQPQNHHHQAFEGGIPATGLLMDGSSASGEVWKPVVLATYPDVVWHVSWSLTGNILAVSGGDNKDILVHPPFFFFFFILLSTKYLMMTLVSLGLCTSCIPQYAAEVQNGLVAVNLDGLEKCCGEFNVLYFRNRSGQLMLRIFKLFLIVVSQECIHNLRRDVSIYVRAILEDFDIVFAEIGILVVVVTLWKENLEGVWVTLSEIARGRQNTTATADSSTSIGGGTASYGVPPTGPVTTTTAPAITATMEHSQPTVTSTRDSMFNRPSMQQSTTAYDHSVMSSNVVSMAP</sequence>
<dbReference type="GO" id="GO:0090114">
    <property type="term" value="P:COPII-coated vesicle budding"/>
    <property type="evidence" value="ECO:0007669"/>
    <property type="project" value="TreeGrafter"/>
</dbReference>
<dbReference type="OrthoDB" id="364224at2759"/>
<feature type="signal peptide" evidence="17">
    <location>
        <begin position="1"/>
        <end position="21"/>
    </location>
</feature>
<reference evidence="20" key="1">
    <citation type="submission" date="2016-04" db="UniProtKB">
        <authorList>
            <consortium name="WormBaseParasite"/>
        </authorList>
    </citation>
    <scope>IDENTIFICATION</scope>
</reference>
<dbReference type="PANTHER" id="PTHR11024:SF2">
    <property type="entry name" value="PROTEIN SEC13 HOMOLOG"/>
    <property type="match status" value="1"/>
</dbReference>
<dbReference type="InterPro" id="IPR015943">
    <property type="entry name" value="WD40/YVTN_repeat-like_dom_sf"/>
</dbReference>
<comment type="similarity">
    <text evidence="3">Belongs to the WD repeat SEC13 family.</text>
</comment>
<keyword evidence="16" id="KW-0472">Membrane</keyword>
<evidence type="ECO:0000256" key="11">
    <source>
        <dbReference type="ARBA" id="ARBA00023132"/>
    </source>
</evidence>
<keyword evidence="7" id="KW-0677">Repeat</keyword>
<dbReference type="PANTHER" id="PTHR11024">
    <property type="entry name" value="NUCLEAR PORE COMPLEX PROTEIN SEC13 / SEH1 FAMILY MEMBER"/>
    <property type="match status" value="1"/>
</dbReference>
<dbReference type="Gene3D" id="2.130.10.10">
    <property type="entry name" value="YVTN repeat-like/Quinoprotein amine dehydrogenase"/>
    <property type="match status" value="1"/>
</dbReference>
<dbReference type="InterPro" id="IPR037363">
    <property type="entry name" value="Sec13/Seh1_fam"/>
</dbReference>